<dbReference type="Proteomes" id="UP000440367">
    <property type="component" value="Unassembled WGS sequence"/>
</dbReference>
<evidence type="ECO:0000313" key="6">
    <source>
        <dbReference type="Proteomes" id="UP000440367"/>
    </source>
</evidence>
<dbReference type="EMBL" id="QXFW01000042">
    <property type="protein sequence ID" value="KAE9028557.1"/>
    <property type="molecule type" value="Genomic_DNA"/>
</dbReference>
<protein>
    <submittedName>
        <fullName evidence="3">Uncharacterized protein</fullName>
    </submittedName>
</protein>
<dbReference type="Proteomes" id="UP000429523">
    <property type="component" value="Unassembled WGS sequence"/>
</dbReference>
<feature type="region of interest" description="Disordered" evidence="1">
    <location>
        <begin position="181"/>
        <end position="216"/>
    </location>
</feature>
<dbReference type="AlphaFoldDB" id="A0A6A3MCP7"/>
<evidence type="ECO:0000313" key="4">
    <source>
        <dbReference type="EMBL" id="KAE9257573.1"/>
    </source>
</evidence>
<accession>A0A6A3MCP7</accession>
<feature type="region of interest" description="Disordered" evidence="1">
    <location>
        <begin position="1"/>
        <end position="21"/>
    </location>
</feature>
<feature type="compositionally biased region" description="Basic and acidic residues" evidence="1">
    <location>
        <begin position="186"/>
        <end position="201"/>
    </location>
</feature>
<evidence type="ECO:0000313" key="7">
    <source>
        <dbReference type="Proteomes" id="UP000460718"/>
    </source>
</evidence>
<evidence type="ECO:0000256" key="1">
    <source>
        <dbReference type="SAM" id="MobiDB-lite"/>
    </source>
</evidence>
<name>A0A6A3MCP7_9STRA</name>
<organism evidence="3 7">
    <name type="scientific">Phytophthora fragariae</name>
    <dbReference type="NCBI Taxonomy" id="53985"/>
    <lineage>
        <taxon>Eukaryota</taxon>
        <taxon>Sar</taxon>
        <taxon>Stramenopiles</taxon>
        <taxon>Oomycota</taxon>
        <taxon>Peronosporomycetes</taxon>
        <taxon>Peronosporales</taxon>
        <taxon>Peronosporaceae</taxon>
        <taxon>Phytophthora</taxon>
    </lineage>
</organism>
<proteinExistence type="predicted"/>
<reference evidence="3 7" key="1">
    <citation type="submission" date="2018-09" db="EMBL/GenBank/DDBJ databases">
        <title>Genomic investigation of the strawberry pathogen Phytophthora fragariae indicates pathogenicity is determined by transcriptional variation in three key races.</title>
        <authorList>
            <person name="Adams T.M."/>
            <person name="Armitage A.D."/>
            <person name="Sobczyk M.K."/>
            <person name="Bates H.J."/>
            <person name="Dunwell J.M."/>
            <person name="Nellist C.F."/>
            <person name="Harrison R.J."/>
        </authorList>
    </citation>
    <scope>NUCLEOTIDE SEQUENCE [LARGE SCALE GENOMIC DNA]</scope>
    <source>
        <strain evidence="4 6">BC-1</strain>
        <strain evidence="2 5">NOV-9</strain>
        <strain evidence="3 7">SCRP245</strain>
    </source>
</reference>
<dbReference type="EMBL" id="QXGD01000020">
    <property type="protein sequence ID" value="KAE9257573.1"/>
    <property type="molecule type" value="Genomic_DNA"/>
</dbReference>
<comment type="caution">
    <text evidence="3">The sequence shown here is derived from an EMBL/GenBank/DDBJ whole genome shotgun (WGS) entry which is preliminary data.</text>
</comment>
<dbReference type="Proteomes" id="UP000460718">
    <property type="component" value="Unassembled WGS sequence"/>
</dbReference>
<evidence type="ECO:0000313" key="2">
    <source>
        <dbReference type="EMBL" id="KAE8948550.1"/>
    </source>
</evidence>
<gene>
    <name evidence="4" type="ORF">PF002_g897</name>
    <name evidence="2" type="ORF">PF009_g1869</name>
    <name evidence="3" type="ORF">PF011_g1503</name>
</gene>
<dbReference type="EMBL" id="QXGF01000046">
    <property type="protein sequence ID" value="KAE8948550.1"/>
    <property type="molecule type" value="Genomic_DNA"/>
</dbReference>
<evidence type="ECO:0000313" key="3">
    <source>
        <dbReference type="EMBL" id="KAE9028557.1"/>
    </source>
</evidence>
<evidence type="ECO:0000313" key="5">
    <source>
        <dbReference type="Proteomes" id="UP000429523"/>
    </source>
</evidence>
<sequence>MGDKSDLPVYPGHGAVTHAQRDSAELARIRIRQNQRQLRDDDSVDVQNAPPLPVYNRALLEAHRAEKVARTRRQEQTVRLALRDKHRLTRTIAGELEKEFEEESGGGQDAGRWEARALNHMFGKGGEDPADRALSEVIAAFDEADENLLPLGAMTRTLRTKLQVKRVTTAVPVQTRRKKVARRASGRMEPKHRPGRTRAEATKTMVTSRRTARKMKAMTPAKTLVTAKMM</sequence>